<keyword evidence="2" id="KW-1185">Reference proteome</keyword>
<name>A0ABS2R289_9BACI</name>
<comment type="caution">
    <text evidence="1">The sequence shown here is derived from an EMBL/GenBank/DDBJ whole genome shotgun (WGS) entry which is preliminary data.</text>
</comment>
<dbReference type="Proteomes" id="UP000823485">
    <property type="component" value="Unassembled WGS sequence"/>
</dbReference>
<gene>
    <name evidence="1" type="ORF">JOC94_000732</name>
</gene>
<evidence type="ECO:0000313" key="1">
    <source>
        <dbReference type="EMBL" id="MBM7713763.1"/>
    </source>
</evidence>
<protein>
    <submittedName>
        <fullName evidence="1">Uncharacterized protein</fullName>
    </submittedName>
</protein>
<proteinExistence type="predicted"/>
<reference evidence="1 2" key="1">
    <citation type="submission" date="2021-01" db="EMBL/GenBank/DDBJ databases">
        <title>Genomic Encyclopedia of Type Strains, Phase IV (KMG-IV): sequencing the most valuable type-strain genomes for metagenomic binning, comparative biology and taxonomic classification.</title>
        <authorList>
            <person name="Goeker M."/>
        </authorList>
    </citation>
    <scope>NUCLEOTIDE SEQUENCE [LARGE SCALE GENOMIC DNA]</scope>
    <source>
        <strain evidence="1 2">DSM 105453</strain>
    </source>
</reference>
<accession>A0ABS2R289</accession>
<evidence type="ECO:0000313" key="2">
    <source>
        <dbReference type="Proteomes" id="UP000823485"/>
    </source>
</evidence>
<dbReference type="EMBL" id="JAFBFH010000003">
    <property type="protein sequence ID" value="MBM7713763.1"/>
    <property type="molecule type" value="Genomic_DNA"/>
</dbReference>
<organism evidence="1 2">
    <name type="scientific">Siminovitchia thermophila</name>
    <dbReference type="NCBI Taxonomy" id="1245522"/>
    <lineage>
        <taxon>Bacteria</taxon>
        <taxon>Bacillati</taxon>
        <taxon>Bacillota</taxon>
        <taxon>Bacilli</taxon>
        <taxon>Bacillales</taxon>
        <taxon>Bacillaceae</taxon>
        <taxon>Siminovitchia</taxon>
    </lineage>
</organism>
<sequence>MRTEWQSSLTAGDTVKAGLKGNRRHGDMRYLLGKTYWT</sequence>